<dbReference type="RefSeq" id="WP_345700417.1">
    <property type="nucleotide sequence ID" value="NZ_BAABIS010000001.1"/>
</dbReference>
<proteinExistence type="predicted"/>
<feature type="region of interest" description="Disordered" evidence="1">
    <location>
        <begin position="1"/>
        <end position="26"/>
    </location>
</feature>
<comment type="caution">
    <text evidence="3">The sequence shown here is derived from an EMBL/GenBank/DDBJ whole genome shotgun (WGS) entry which is preliminary data.</text>
</comment>
<evidence type="ECO:0008006" key="5">
    <source>
        <dbReference type="Google" id="ProtNLM"/>
    </source>
</evidence>
<feature type="transmembrane region" description="Helical" evidence="2">
    <location>
        <begin position="41"/>
        <end position="63"/>
    </location>
</feature>
<feature type="compositionally biased region" description="Low complexity" evidence="1">
    <location>
        <begin position="9"/>
        <end position="26"/>
    </location>
</feature>
<reference evidence="4" key="1">
    <citation type="journal article" date="2019" name="Int. J. Syst. Evol. Microbiol.">
        <title>The Global Catalogue of Microorganisms (GCM) 10K type strain sequencing project: providing services to taxonomists for standard genome sequencing and annotation.</title>
        <authorList>
            <consortium name="The Broad Institute Genomics Platform"/>
            <consortium name="The Broad Institute Genome Sequencing Center for Infectious Disease"/>
            <person name="Wu L."/>
            <person name="Ma J."/>
        </authorList>
    </citation>
    <scope>NUCLEOTIDE SEQUENCE [LARGE SCALE GENOMIC DNA]</scope>
    <source>
        <strain evidence="4">JCM 13006</strain>
    </source>
</reference>
<evidence type="ECO:0000256" key="1">
    <source>
        <dbReference type="SAM" id="MobiDB-lite"/>
    </source>
</evidence>
<evidence type="ECO:0000313" key="3">
    <source>
        <dbReference type="EMBL" id="GAA4876020.1"/>
    </source>
</evidence>
<protein>
    <recommendedName>
        <fullName evidence="5">Septum formation-related domain-containing protein</fullName>
    </recommendedName>
</protein>
<evidence type="ECO:0000313" key="4">
    <source>
        <dbReference type="Proteomes" id="UP001501752"/>
    </source>
</evidence>
<keyword evidence="4" id="KW-1185">Reference proteome</keyword>
<evidence type="ECO:0000256" key="2">
    <source>
        <dbReference type="SAM" id="Phobius"/>
    </source>
</evidence>
<keyword evidence="2" id="KW-1133">Transmembrane helix</keyword>
<organism evidence="3 4">
    <name type="scientific">Kitasatospora terrestris</name>
    <dbReference type="NCBI Taxonomy" id="258051"/>
    <lineage>
        <taxon>Bacteria</taxon>
        <taxon>Bacillati</taxon>
        <taxon>Actinomycetota</taxon>
        <taxon>Actinomycetes</taxon>
        <taxon>Kitasatosporales</taxon>
        <taxon>Streptomycetaceae</taxon>
        <taxon>Kitasatospora</taxon>
    </lineage>
</organism>
<accession>A0ABP9EMA8</accession>
<name>A0ABP9EMA8_9ACTN</name>
<dbReference type="Proteomes" id="UP001501752">
    <property type="component" value="Unassembled WGS sequence"/>
</dbReference>
<keyword evidence="2" id="KW-0472">Membrane</keyword>
<dbReference type="EMBL" id="BAABIS010000001">
    <property type="protein sequence ID" value="GAA4876020.1"/>
    <property type="molecule type" value="Genomic_DNA"/>
</dbReference>
<keyword evidence="2" id="KW-0812">Transmembrane</keyword>
<gene>
    <name evidence="3" type="ORF">GCM10023235_64440</name>
</gene>
<sequence length="324" mass="34266">MSPRSDQDAAAAVATPAPSRLAEAAARQDAGRRAGLRGRPWLRRSVVAVVAGAVLAGAGWLWADARPVALGSLGPGECFRWPSEQYVEKRAEEFDGFPRMVARASCAGDHDGEVVDRIAVEPARAAAAADDPPGASAACGRAFTRANPDYWALPANVAMVAVPPWKGHLADQPDVTCLYMGKSFVINGGLRADTSRLTDGQRRYLEAVDPYNELSSDALDLAGVSVDRLSAWAGEMAAAEQTMVERLEQLGAPAGAEQAFTRVVELHRAAQSDWQQVASARTSAGARRLAEAARDTEHQAMDPALAVRAALGLSTTMRPAGWSL</sequence>